<dbReference type="PANTHER" id="PTHR11373:SF41">
    <property type="entry name" value="METAL-DEPENDENT PHOSPHOHYDROLASE"/>
    <property type="match status" value="1"/>
</dbReference>
<proteinExistence type="predicted"/>
<dbReference type="EMBL" id="CP040089">
    <property type="protein sequence ID" value="QGA80154.1"/>
    <property type="molecule type" value="Genomic_DNA"/>
</dbReference>
<dbReference type="SMART" id="SM00471">
    <property type="entry name" value="HDc"/>
    <property type="match status" value="1"/>
</dbReference>
<sequence length="320" mass="36590">MKIDDRVYGEKTIEEDVLIELIESNPVQRLKSISQSGPQPFFIDKRLMTRFEHSLGVMILLREHGASLEEQIAGLLHDVPHTAFSHLVDFAFDNEDHDYHDNFLEEVVMGSEIPEILRKHGLDVDYILDEDSFGLLERDSPDLCADRIDYFLRDSKAYGGWDVGEFVDALDTEEGMFVLTDKDVAVEYGLKFIEADENWWANPRESALNKVFGQVINEALEKEIIEEEDLFGTDEELLEVLKNSENDLIQEKLDALEGGFEIVVGADNPDFTVYPKPRFVDPPVIANQSICKASDFSEKLETRIKEHRNEVESGYSIKLK</sequence>
<dbReference type="InterPro" id="IPR003607">
    <property type="entry name" value="HD/PDEase_dom"/>
</dbReference>
<dbReference type="Gene3D" id="1.10.3210.10">
    <property type="entry name" value="Hypothetical protein af1432"/>
    <property type="match status" value="1"/>
</dbReference>
<dbReference type="GeneID" id="42364632"/>
<dbReference type="KEGG" id="ncon:LC1Nh_0250"/>
<dbReference type="PANTHER" id="PTHR11373">
    <property type="entry name" value="DEOXYNUCLEOSIDE TRIPHOSPHATE TRIPHOSPHOHYDROLASE"/>
    <property type="match status" value="1"/>
</dbReference>
<dbReference type="OrthoDB" id="8895at2157"/>
<feature type="domain" description="HD" evidence="1">
    <location>
        <begin position="50"/>
        <end position="151"/>
    </location>
</feature>
<dbReference type="Proteomes" id="UP000377803">
    <property type="component" value="Chromosome"/>
</dbReference>
<dbReference type="CDD" id="cd00077">
    <property type="entry name" value="HDc"/>
    <property type="match status" value="1"/>
</dbReference>
<dbReference type="InterPro" id="IPR006674">
    <property type="entry name" value="HD_domain"/>
</dbReference>
<dbReference type="SUPFAM" id="SSF109604">
    <property type="entry name" value="HD-domain/PDEase-like"/>
    <property type="match status" value="1"/>
</dbReference>
<protein>
    <submittedName>
        <fullName evidence="2">Metal-dependent phosphohydrolase</fullName>
    </submittedName>
</protein>
<dbReference type="PROSITE" id="PS51831">
    <property type="entry name" value="HD"/>
    <property type="match status" value="1"/>
</dbReference>
<evidence type="ECO:0000259" key="1">
    <source>
        <dbReference type="PROSITE" id="PS51831"/>
    </source>
</evidence>
<dbReference type="AlphaFoldDB" id="A0A5Q0UF80"/>
<keyword evidence="3" id="KW-1185">Reference proteome</keyword>
<dbReference type="Pfam" id="PF01966">
    <property type="entry name" value="HD"/>
    <property type="match status" value="1"/>
</dbReference>
<keyword evidence="2" id="KW-0378">Hydrolase</keyword>
<dbReference type="RefSeq" id="WP_153549892.1">
    <property type="nucleotide sequence ID" value="NZ_CP040089.1"/>
</dbReference>
<evidence type="ECO:0000313" key="3">
    <source>
        <dbReference type="Proteomes" id="UP000377803"/>
    </source>
</evidence>
<name>A0A5Q0UF80_9ARCH</name>
<gene>
    <name evidence="2" type="primary">ydhJ</name>
    <name evidence="2" type="ORF">LC1Nh_0250</name>
</gene>
<organism evidence="2 3">
    <name type="scientific">Candidatus Nanohalobium constans</name>
    <dbReference type="NCBI Taxonomy" id="2565781"/>
    <lineage>
        <taxon>Archaea</taxon>
        <taxon>Candidatus Nanohalarchaeota</taxon>
        <taxon>Candidatus Nanohalobia</taxon>
        <taxon>Candidatus Nanohalobiales</taxon>
        <taxon>Candidatus Nanohalobiaceae</taxon>
        <taxon>Candidatus Nanohalobium</taxon>
    </lineage>
</organism>
<dbReference type="GO" id="GO:0008832">
    <property type="term" value="F:dGTPase activity"/>
    <property type="evidence" value="ECO:0007669"/>
    <property type="project" value="TreeGrafter"/>
</dbReference>
<accession>A0A5Q0UF80</accession>
<dbReference type="GO" id="GO:0006203">
    <property type="term" value="P:dGTP catabolic process"/>
    <property type="evidence" value="ECO:0007669"/>
    <property type="project" value="TreeGrafter"/>
</dbReference>
<reference evidence="3" key="1">
    <citation type="submission" date="2019-05" db="EMBL/GenBank/DDBJ databases">
        <title>Candidatus Nanohalobium constans, a novel model system to study the DPANN nano-sized archaea: genomic and physiological characterization of a nanoarchaeon co-cultured with its chitinotrophic host.</title>
        <authorList>
            <person name="La Cono V."/>
            <person name="Arcadi E."/>
            <person name="Crisafi F."/>
            <person name="Denaro R."/>
            <person name="La Spada G."/>
            <person name="Messina E."/>
            <person name="Smedile F."/>
            <person name="Toshchakov S.V."/>
            <person name="Shevchenko M.A."/>
            <person name="Golyshin P.N."/>
            <person name="Golyshina O.V."/>
            <person name="Ferrer M."/>
            <person name="Rohde M."/>
            <person name="Mushegian A."/>
            <person name="Sorokin D.Y."/>
            <person name="Giuliano L."/>
            <person name="Yakimov M.M."/>
        </authorList>
    </citation>
    <scope>NUCLEOTIDE SEQUENCE [LARGE SCALE GENOMIC DNA]</scope>
    <source>
        <strain evidence="3">LC1Nh</strain>
    </source>
</reference>
<dbReference type="InterPro" id="IPR050135">
    <property type="entry name" value="dGTPase-like"/>
</dbReference>
<evidence type="ECO:0000313" key="2">
    <source>
        <dbReference type="EMBL" id="QGA80154.1"/>
    </source>
</evidence>